<dbReference type="PROSITE" id="PS50994">
    <property type="entry name" value="INTEGRASE"/>
    <property type="match status" value="1"/>
</dbReference>
<dbReference type="GO" id="GO:0003677">
    <property type="term" value="F:DNA binding"/>
    <property type="evidence" value="ECO:0007669"/>
    <property type="project" value="UniProtKB-KW"/>
</dbReference>
<dbReference type="OrthoDB" id="2065409at2"/>
<dbReference type="RefSeq" id="WP_117956720.1">
    <property type="nucleotide sequence ID" value="NZ_QRAN01000021.1"/>
</dbReference>
<dbReference type="GO" id="GO:0015074">
    <property type="term" value="P:DNA integration"/>
    <property type="evidence" value="ECO:0007669"/>
    <property type="project" value="InterPro"/>
</dbReference>
<dbReference type="Pfam" id="PF02796">
    <property type="entry name" value="HTH_7"/>
    <property type="match status" value="1"/>
</dbReference>
<dbReference type="InterPro" id="IPR006120">
    <property type="entry name" value="Resolvase_HTH_dom"/>
</dbReference>
<evidence type="ECO:0000256" key="4">
    <source>
        <dbReference type="ARBA" id="ARBA00023172"/>
    </source>
</evidence>
<feature type="domain" description="HTH cro/C1-type" evidence="7">
    <location>
        <begin position="7"/>
        <end position="35"/>
    </location>
</feature>
<dbReference type="EMBL" id="QRAN01000021">
    <property type="protein sequence ID" value="RLQ20708.1"/>
    <property type="molecule type" value="Genomic_DNA"/>
</dbReference>
<evidence type="ECO:0000259" key="8">
    <source>
        <dbReference type="PROSITE" id="PS50994"/>
    </source>
</evidence>
<dbReference type="Pfam" id="PF22483">
    <property type="entry name" value="Mu-transpos_C_2"/>
    <property type="match status" value="1"/>
</dbReference>
<organism evidence="9 10">
    <name type="scientific">Seongchinamella sediminis</name>
    <dbReference type="NCBI Taxonomy" id="2283635"/>
    <lineage>
        <taxon>Bacteria</taxon>
        <taxon>Pseudomonadati</taxon>
        <taxon>Pseudomonadota</taxon>
        <taxon>Gammaproteobacteria</taxon>
        <taxon>Cellvibrionales</taxon>
        <taxon>Halieaceae</taxon>
        <taxon>Seongchinamella</taxon>
    </lineage>
</organism>
<proteinExistence type="inferred from homology"/>
<feature type="compositionally biased region" description="Basic and acidic residues" evidence="5">
    <location>
        <begin position="495"/>
        <end position="504"/>
    </location>
</feature>
<accession>A0A3L7DT35</accession>
<keyword evidence="3" id="KW-0238">DNA-binding</keyword>
<dbReference type="GO" id="GO:0000150">
    <property type="term" value="F:DNA strand exchange activity"/>
    <property type="evidence" value="ECO:0007669"/>
    <property type="project" value="InterPro"/>
</dbReference>
<feature type="domain" description="Integrase catalytic" evidence="8">
    <location>
        <begin position="123"/>
        <end position="245"/>
    </location>
</feature>
<reference evidence="9 10" key="1">
    <citation type="submission" date="2018-07" db="EMBL/GenBank/DDBJ databases">
        <title>Halioglobus sp. genome submission.</title>
        <authorList>
            <person name="Ye M.-Q."/>
            <person name="Du Z.-J."/>
        </authorList>
    </citation>
    <scope>NUCLEOTIDE SEQUENCE [LARGE SCALE GENOMIC DNA]</scope>
    <source>
        <strain evidence="9 10">U0301</strain>
    </source>
</reference>
<dbReference type="AlphaFoldDB" id="A0A3L7DT35"/>
<evidence type="ECO:0000256" key="2">
    <source>
        <dbReference type="ARBA" id="ARBA00022578"/>
    </source>
</evidence>
<dbReference type="InterPro" id="IPR017894">
    <property type="entry name" value="HTH_IS21_transposase_type"/>
</dbReference>
<keyword evidence="4" id="KW-0233">DNA recombination</keyword>
<keyword evidence="10" id="KW-1185">Reference proteome</keyword>
<dbReference type="InterPro" id="IPR054353">
    <property type="entry name" value="IstA-like_C"/>
</dbReference>
<name>A0A3L7DT35_9GAMM</name>
<gene>
    <name evidence="9" type="ORF">DWB85_16390</name>
</gene>
<dbReference type="InterPro" id="IPR001584">
    <property type="entry name" value="Integrase_cat-core"/>
</dbReference>
<dbReference type="PANTHER" id="PTHR35004:SF7">
    <property type="entry name" value="INTEGRASE PROTEIN"/>
    <property type="match status" value="1"/>
</dbReference>
<evidence type="ECO:0000256" key="1">
    <source>
        <dbReference type="ARBA" id="ARBA00009277"/>
    </source>
</evidence>
<dbReference type="PROSITE" id="PS50943">
    <property type="entry name" value="HTH_CROC1"/>
    <property type="match status" value="1"/>
</dbReference>
<dbReference type="GO" id="GO:0032196">
    <property type="term" value="P:transposition"/>
    <property type="evidence" value="ECO:0007669"/>
    <property type="project" value="UniProtKB-KW"/>
</dbReference>
<sequence>MALVSVIRRWRLREGMPIREIARRTGLSRNTVRKYLASQELEPAYPPRKSPSKLDDYEETLTNWLFRESRRHRKQRRTVKRLYKDLVELGYTGSYDRVAAFARQWRQAQQDAKRQPGKAFVPLQFAPAEAFQFDWSEDWVKINGISTKLQIAHFKLSYSRAFFLRAYLTQSHEMLFDAHYHAFRAFGGIPERGIYDNMKTAVDKVGRGKQRQVNKRFHAMVGHYLYEPEFCNPAAGWEKGQVEKAVLDARQGLWYDTPPFKSLQELNNWLYGRCQALWLDTAHPQMKNRSLAECLVDEQPKLMSVPAAFDGFIEYSKRVSSTCLITYEHNRYSVPASFANRVISLRVYPERLLIVAEAQVVAEHVRVFNRDKSTPGRTLYDWRHYLSVAQRKPGALRNGAPFLELPDSFRQLRARLIKRPGGDREMVDILALVLLHDEQQVERAVAKALEAGEPSKQHVLNCLSRLTEPRRPQPLKPPPALKLVTEPEANTARYDQLRRNNHES</sequence>
<dbReference type="NCBIfam" id="NF033546">
    <property type="entry name" value="transpos_IS21"/>
    <property type="match status" value="1"/>
</dbReference>
<dbReference type="PROSITE" id="PS50531">
    <property type="entry name" value="HTH_IS21"/>
    <property type="match status" value="1"/>
</dbReference>
<comment type="similarity">
    <text evidence="1">Belongs to the transposase IS21/IS408/IS1162 family.</text>
</comment>
<dbReference type="InterPro" id="IPR001387">
    <property type="entry name" value="Cro/C1-type_HTH"/>
</dbReference>
<dbReference type="PANTHER" id="PTHR35004">
    <property type="entry name" value="TRANSPOSASE RV3428C-RELATED"/>
    <property type="match status" value="1"/>
</dbReference>
<evidence type="ECO:0000256" key="3">
    <source>
        <dbReference type="ARBA" id="ARBA00023125"/>
    </source>
</evidence>
<evidence type="ECO:0000313" key="10">
    <source>
        <dbReference type="Proteomes" id="UP000265509"/>
    </source>
</evidence>
<evidence type="ECO:0000313" key="9">
    <source>
        <dbReference type="EMBL" id="RLQ20708.1"/>
    </source>
</evidence>
<dbReference type="Proteomes" id="UP000265509">
    <property type="component" value="Unassembled WGS sequence"/>
</dbReference>
<keyword evidence="2" id="KW-0815">Transposition</keyword>
<evidence type="ECO:0000259" key="6">
    <source>
        <dbReference type="PROSITE" id="PS50531"/>
    </source>
</evidence>
<evidence type="ECO:0000259" key="7">
    <source>
        <dbReference type="PROSITE" id="PS50943"/>
    </source>
</evidence>
<comment type="caution">
    <text evidence="9">The sequence shown here is derived from an EMBL/GenBank/DDBJ whole genome shotgun (WGS) entry which is preliminary data.</text>
</comment>
<feature type="region of interest" description="Disordered" evidence="5">
    <location>
        <begin position="466"/>
        <end position="504"/>
    </location>
</feature>
<feature type="domain" description="HTH IS21-type" evidence="6">
    <location>
        <begin position="3"/>
        <end position="65"/>
    </location>
</feature>
<evidence type="ECO:0000256" key="5">
    <source>
        <dbReference type="SAM" id="MobiDB-lite"/>
    </source>
</evidence>
<dbReference type="Gene3D" id="1.10.10.60">
    <property type="entry name" value="Homeodomain-like"/>
    <property type="match status" value="1"/>
</dbReference>
<protein>
    <submittedName>
        <fullName evidence="9">IS21 family transposase</fullName>
    </submittedName>
</protein>